<organism evidence="1 2">
    <name type="scientific">Agrobacterium tumefaciens str. B6</name>
    <dbReference type="NCBI Taxonomy" id="1183423"/>
    <lineage>
        <taxon>Bacteria</taxon>
        <taxon>Pseudomonadati</taxon>
        <taxon>Pseudomonadota</taxon>
        <taxon>Alphaproteobacteria</taxon>
        <taxon>Hyphomicrobiales</taxon>
        <taxon>Rhizobiaceae</taxon>
        <taxon>Rhizobium/Agrobacterium group</taxon>
        <taxon>Agrobacterium</taxon>
        <taxon>Agrobacterium tumefaciens complex</taxon>
    </lineage>
</organism>
<evidence type="ECO:0000313" key="2">
    <source>
        <dbReference type="Proteomes" id="UP000192074"/>
    </source>
</evidence>
<comment type="caution">
    <text evidence="1">The sequence shown here is derived from an EMBL/GenBank/DDBJ whole genome shotgun (WGS) entry which is preliminary data.</text>
</comment>
<reference evidence="1 2" key="1">
    <citation type="submission" date="2016-01" db="EMBL/GenBank/DDBJ databases">
        <authorList>
            <person name="Regsiter A."/>
            <person name="william w."/>
        </authorList>
    </citation>
    <scope>NUCLEOTIDE SEQUENCE [LARGE SCALE GENOMIC DNA]</scope>
    <source>
        <strain evidence="1 2">B6</strain>
    </source>
</reference>
<dbReference type="Proteomes" id="UP000192074">
    <property type="component" value="Unassembled WGS sequence"/>
</dbReference>
<proteinExistence type="predicted"/>
<dbReference type="EMBL" id="FCNL01000034">
    <property type="protein sequence ID" value="CVI22002.1"/>
    <property type="molecule type" value="Genomic_DNA"/>
</dbReference>
<protein>
    <submittedName>
        <fullName evidence="1">Uncharacterized protein</fullName>
    </submittedName>
</protein>
<accession>A0A822V7R0</accession>
<sequence>MEWPCRRFAFTTWGSRRRKPPLVREWQSGGGPAKQRRFFCHPTEEKLSVWKDYIAHIFYIKNLRK</sequence>
<dbReference type="AlphaFoldDB" id="A0A822V7R0"/>
<evidence type="ECO:0000313" key="1">
    <source>
        <dbReference type="EMBL" id="CVI22002.1"/>
    </source>
</evidence>
<gene>
    <name evidence="1" type="ORF">AGR4A_Lc40208</name>
</gene>
<name>A0A822V7R0_AGRTU</name>